<dbReference type="UniPathway" id="UPA00143"/>
<comment type="catalytic activity">
    <reaction evidence="1">
        <text>S-ubiquitinyl-[E2 ubiquitin-conjugating enzyme]-L-cysteine + [acceptor protein]-L-lysine = [E2 ubiquitin-conjugating enzyme]-L-cysteine + N(6)-ubiquitinyl-[acceptor protein]-L-lysine.</text>
        <dbReference type="EC" id="2.3.2.26"/>
    </reaction>
</comment>
<keyword evidence="7 11" id="KW-0833">Ubl conjugation pathway</keyword>
<feature type="compositionally biased region" description="Basic and acidic residues" evidence="12">
    <location>
        <begin position="1991"/>
        <end position="2005"/>
    </location>
</feature>
<dbReference type="PROSITE" id="PS50237">
    <property type="entry name" value="HECT"/>
    <property type="match status" value="1"/>
</dbReference>
<dbReference type="GO" id="GO:0005737">
    <property type="term" value="C:cytoplasm"/>
    <property type="evidence" value="ECO:0007669"/>
    <property type="project" value="TreeGrafter"/>
</dbReference>
<evidence type="ECO:0000256" key="1">
    <source>
        <dbReference type="ARBA" id="ARBA00000885"/>
    </source>
</evidence>
<dbReference type="GO" id="GO:0005634">
    <property type="term" value="C:nucleus"/>
    <property type="evidence" value="ECO:0007669"/>
    <property type="project" value="UniProtKB-SubCell"/>
</dbReference>
<evidence type="ECO:0000256" key="11">
    <source>
        <dbReference type="PROSITE-ProRule" id="PRU00104"/>
    </source>
</evidence>
<feature type="region of interest" description="Disordered" evidence="12">
    <location>
        <begin position="2942"/>
        <end position="2980"/>
    </location>
</feature>
<evidence type="ECO:0000256" key="2">
    <source>
        <dbReference type="ARBA" id="ARBA00004123"/>
    </source>
</evidence>
<dbReference type="SUPFAM" id="SSF56204">
    <property type="entry name" value="Hect, E3 ligase catalytic domain"/>
    <property type="match status" value="1"/>
</dbReference>
<dbReference type="GO" id="GO:0051028">
    <property type="term" value="P:mRNA transport"/>
    <property type="evidence" value="ECO:0007669"/>
    <property type="project" value="UniProtKB-KW"/>
</dbReference>
<feature type="compositionally biased region" description="Low complexity" evidence="12">
    <location>
        <begin position="716"/>
        <end position="726"/>
    </location>
</feature>
<keyword evidence="5" id="KW-0813">Transport</keyword>
<dbReference type="FunFam" id="3.30.2410.10:FF:000004">
    <property type="entry name" value="E3 ubiquitin-protein ligase HUWE1, variant"/>
    <property type="match status" value="1"/>
</dbReference>
<dbReference type="EC" id="2.3.2.26" evidence="4"/>
<proteinExistence type="inferred from homology"/>
<feature type="compositionally biased region" description="Basic and acidic residues" evidence="12">
    <location>
        <begin position="268"/>
        <end position="286"/>
    </location>
</feature>
<feature type="region of interest" description="Disordered" evidence="12">
    <location>
        <begin position="706"/>
        <end position="726"/>
    </location>
</feature>
<feature type="region of interest" description="Disordered" evidence="12">
    <location>
        <begin position="209"/>
        <end position="249"/>
    </location>
</feature>
<keyword evidence="15" id="KW-1185">Reference proteome</keyword>
<sequence>MGRIEKSSTARHDATLSPIISNFISDIQKCPVHQIPAKIATFPGLWPFPRGDLYHWIPALDQFDSILERCVKEYGLDKGPQSQPFSNRVSCGADEEASDKKEHNEIPEDADFRLLHTILRFTTLLLENCGNRSIYNSSSHLNNLLNTTDLRILTGTLEVAVRLSMRYFSSRQRSANNSLVPPLHNLVAFNLDNIHKLASPFSTGTPTSAHSSLLSFKGKESSDPVPGTSTKQAKVSGSDLSAFVGPDSTEQLRQQDWTTVSLSYYAESKSHADSSSEQRRRSRDDVASPSASPTAQRASNIAARQSGTNEQAIAFANEHEERKRSDQQSIEISRDEISSLQVEELVAKHVDNLPTANKYDLLHKIRIAKAISSGHEARELLIGVRLLAVANLAYICGESVFQQKVGQNDSDEQRRLQLAYQTSELLQPSVDGKEVVSRRLQTIAIQTLEALTKQPKKSPEVNNALMSSQNHGVLFYMVRKVVAQLAVEDGEEPDYEEEDWREALLALLVALPTSAHRQADHMVQAGMLQILVDVLQLRTAKADRFHARVLGFLDSFIYNVRDAFQTWASAKGLDAIAELTLFEVETAFDAAQRGEGIPENHKTSLTDYSIPFFKQQTIRMNFKFINHMMTHTGTNIDRLLRNLIDSPPLLSALRTVLRNASTYGSNAWSSAATILSNFIHNEPTSYAVIAEAGLSKELLEAVTRQPIGDDPESTGEVESSAVSAGAAGDRKTEATGILPVAEAITAVPQAFGAICLTEAGMKLFKRSGALDAFFDIFESAVHVKAMGSNDRDVASELGHAFDELVRHHPSLRTMTLVAVRRMLENSLRLCSKKARDEGSGIKLWVLDEEQKLVVSGGRHALDLVQDQDSIDVEMANADDAGSESAKEPVSSDEVEKFAGRKDNVDASEIISVVSRFLVGFFSNSTICTNFIDNGGMEYILDLATHPGLEHDFKKPPFPLQPSISHQAYDVIRLLQMIMEQKPHLGLPPLLNRIQRVMQSLAPFTDSADPSSFFSTFAYPSISGKAPADFTLNQGTLYVKRLQTIYVLCSALMSALMQNKTYTHRASSTIANQVNLTDVYITILEGLGKLQSACEWEWTILMRRSIETLKERKPKDPDSIPGQDSEPSNAAAGSSSENPQVEVTGTNGQPERPEIHSVPEKKRGPAFNKNIPLIESLLDNVSQVITPLRLAFGKILLLRPRIESYPKQNAIKVAEKLAQCAISQLQYSKPTSQDDMEFRFKYFITVVRSLEDAMIEGSATDASGSPTQILTLVIQSFKNQGGFDVLRSILESCAEYARSNVPEGNNEEGKVDGPHFIHGLSLAAIQAIVAFYAQVINSKNVNDATQSQALLSRERNRDRERPDYFSPSQFLVELRTLTAKPVMGLWESDFMNLEIRETARYILDILRIVLEGDSENGAWERSNKIPKKRELTPRTWSPRDQENLRLLENDYGADLAREALFRCNDNYANAREYCSVRRTDPRSIRNRIPQEELTTPTRTRSPAQQPANGDAQQPESRLNEPAADNPLSSSVIMQDVLDSNDIHGSNVSPPQLPALAITDDQIPRLLDFTGAPMPPPLERDTSTPESRNSGVEAAKQPDVITVDDLDELRASLRTNMIDRILDVLNVHPDLTFELADLINATISKAADQTSLRQEIGTILVQSLISLKMDDDEKPEDWRAQGKKIASCAHLLALTLQDRQFYNAALSDLKDNFEALIGFIRIYPVGADEESVTWVGQVLLILEKLLSHDLQPNQIKWTAPSEDTEDFDIAPISPPEQFLPLEEKQKLLQSLIKILPKIGKDATLALSVIRALVMLTRTHKLAKQLGEKQNIRSLFLMVRQLNGLGSNKLQNGFMLILRHIVEDDEIIRNIMRNEIQQAFESRSQRPNDVATYVRQMSHLVLRSPDIFVEVTTEKLRFTRWDTRMSSLTLKKDENTESGEGENSENKEEPKEQAKPDASAGKSQEIKAPVVGHPDGVIHYLLCELLAYKDVKDAEQKEKPEQEERPAGDETATNSQLLSVDTGTSDDAASVASADVTPPRTDQKFKPEDHTIYMYRCFLLQCLAELLSSYNRTKIEFINFSRKSDPQNSTPSKPRAGILNYLLNSLVPTGSIAHPNDIESKKNSSTSGWAVSVLVALCSETGETGTTRKAKDEAEPDSDLIFVRKFVLDHAIRAFKDAQGSSDPLEMKYSRLLGLSDLFHRMLVRPPQGSSAPGVIPDPSSPKQLAKMMYEKNFVATLTNATTEIDLNFPNAKRAIKYILKPLKYLLHLSIQLSQSSELPLTPGSMEDDAISSASSSVSEMSHDREETPDLYRNSTLGFLEPNHDEFDEAEDMDEDVELYDDGYPDDMEFDEEQEDEDDVVSDDEDDGVGPIEGMPGEGPIDVEVVMDDGAGMSSDDSDDDDDMDEDDDMDDEDDDEDDEDDEGPNEHIEEDFIDDNGSLDDHDAGWEEEEAEYGDFHDFQDENGENGVHGNGLDNIVSLLQGDQPPVQLLQQLGGDGDIGIDMGGDNYLDEEDMDDMEGDEEDEEDDYDEDDDLVYRPDFDDDDSNLPPGAMWGTFPPAGMRLGHPHHHHHHHGDPMRLDHFRSHGRDPIRNIYGAPHRSHRPGADRGATDGTNPLLARPGPVSPTGGRNIPHPVAVDLLSDFPFDFDPLRLGGRGPSGMGGEMPFALINQILSAVQQNTMLHGRTGPIRFSITGTGLPGQRMPNALEGAFRISGSRSDPTSQQPTPFTAVYFVPGTTIVRWQEEAALLFGTSSNEKANNVINSILRLMVPPAIKAQRIEAEKARKRAEEEAARLAKEEAEKKEREAKEKKEQEEREAAEAAQREAEERARAEEAAQHEEEHEDEDEAEESDQEMEDMEATEPSGVDQAAAADDQPRVTINLRGREFDITGMGIDREYLEALPEEFREEAIMTHVASQRSQAVAQGEEPSSISREFLEALPPGIRQEILEQEAQDRRRREQEEERRRRATEGGPAAPGAEEMDTSSFLATLDPQFRQVLLMEQDDATIAQLPAHIAEEARLLNGERRLNQYNDFPRLSRTRAALQLPTGRDEPQAKPKPRPYPQMLDKSGVAGLLRLMFVPMQGSARQSLNDILRDICMNKQNRAEVISILLSILQDGSTDIGAVERSFAQLSLRAKQGAAGPKSPHPLRRTLTGQLPNGNDLSPLTVVQQCLGTLSYLTSGSNSSMALFFLTEHETSGGIRHRTPKKGKGKEVKAIKFPLNALLSLLDRKVIMDSSQVMEQLASLLQIITNPLNHLLRKEKEAAQQEKPDEGEEAQTSGQTETETAPAAGDSDVVMTANDQTAAGAEAATNDGQQPAETTAEQGAASTSTPEEKPEDKPEEKEAEKEKKTKTFSPPEVPEANLRLVVNIFATRECGPKAFRDTLALITNLSAIPDAKEVFGQELVRHAHDLGIVILQDLEELLVKIENAKSGTDLQGVALAKFSPATSDQAKLLRIFLALDYLFDPKRAETPDKPSNSTAAELNSQQKEHILASIYDNSTFGPLWTKLSECLTSIRVRGDMFNVAAVLQPLIEVLMVVCKNTTLKDAPLNRQVSKEFAVSSPQPEAAGMENLFFTFTEEHRKILNDLVRQNPKLMSGSFSLMVKNSKVLEFDNKRNFFSRELHRRTDARHPHSTLQLQVRRDQVFLDSFKSLYFKSGDEMKYGKLNIRFHGEEGVDAGGVTREWFQVLSKQMFNPDYALFNPVASDRTTFHPNAHSMINPEHLMYFKFIGRIIGKALYEGRVLDCHFSRAVYKRMLGKAVNVKDMESLDLDYYKSLLWMLENDITDIITETFSVQSEVFGETKVHDLKENGRNIPVTEANKHEYVRLVVENRLTGAVTEQLEHFLKGFHEIVPAELISIFNEQELELLISGLPDIDVDDWKNNSSYQNYTPTSPQIQWFWRAVRSFDKEERAKLLQFVTGTSKVPLNGFKELEGMNGFSKFTIHRDYGNTDRLPSSHTCFNQLDLPEYDSYETLRHQLYTAMTAGNEYFALA</sequence>
<feature type="domain" description="HECT" evidence="13">
    <location>
        <begin position="3655"/>
        <end position="3991"/>
    </location>
</feature>
<dbReference type="Gene3D" id="3.90.1750.10">
    <property type="entry name" value="Hect, E3 ligase catalytic domains"/>
    <property type="match status" value="1"/>
</dbReference>
<evidence type="ECO:0000256" key="3">
    <source>
        <dbReference type="ARBA" id="ARBA00004906"/>
    </source>
</evidence>
<feature type="region of interest" description="Disordered" evidence="12">
    <location>
        <begin position="80"/>
        <end position="105"/>
    </location>
</feature>
<feature type="compositionally biased region" description="Basic and acidic residues" evidence="12">
    <location>
        <begin position="2788"/>
        <end position="2838"/>
    </location>
</feature>
<evidence type="ECO:0000256" key="12">
    <source>
        <dbReference type="SAM" id="MobiDB-lite"/>
    </source>
</evidence>
<dbReference type="PANTHER" id="PTHR11254:SF67">
    <property type="entry name" value="E3 UBIQUITIN-PROTEIN LIGASE HUWE1"/>
    <property type="match status" value="1"/>
</dbReference>
<evidence type="ECO:0000313" key="16">
    <source>
        <dbReference type="RefSeq" id="XP_033534234.1"/>
    </source>
</evidence>
<dbReference type="EMBL" id="ML975157">
    <property type="protein sequence ID" value="KAF1812603.1"/>
    <property type="molecule type" value="Genomic_DNA"/>
</dbReference>
<keyword evidence="6" id="KW-0808">Transferase</keyword>
<feature type="region of interest" description="Disordered" evidence="12">
    <location>
        <begin position="2788"/>
        <end position="2876"/>
    </location>
</feature>
<dbReference type="InterPro" id="IPR010314">
    <property type="entry name" value="E3_Ub_ligase_DUF913"/>
</dbReference>
<dbReference type="GeneID" id="54422434"/>
<dbReference type="FunFam" id="3.30.2160.10:FF:000001">
    <property type="entry name" value="E3 ubiquitin-protein ligase NEDD4-like"/>
    <property type="match status" value="1"/>
</dbReference>
<feature type="compositionally biased region" description="Polar residues" evidence="12">
    <location>
        <begin position="1124"/>
        <end position="1148"/>
    </location>
</feature>
<evidence type="ECO:0000256" key="4">
    <source>
        <dbReference type="ARBA" id="ARBA00012485"/>
    </source>
</evidence>
<feature type="compositionally biased region" description="Polar residues" evidence="12">
    <location>
        <begin position="289"/>
        <end position="307"/>
    </location>
</feature>
<keyword evidence="8" id="KW-0509">mRNA transport</keyword>
<feature type="compositionally biased region" description="Acidic residues" evidence="12">
    <location>
        <begin position="2336"/>
        <end position="2365"/>
    </location>
</feature>
<feature type="region of interest" description="Disordered" evidence="12">
    <location>
        <begin position="1565"/>
        <end position="1592"/>
    </location>
</feature>
<dbReference type="PANTHER" id="PTHR11254">
    <property type="entry name" value="HECT DOMAIN UBIQUITIN-PROTEIN LIGASE"/>
    <property type="match status" value="1"/>
</dbReference>
<dbReference type="Pfam" id="PF00632">
    <property type="entry name" value="HECT"/>
    <property type="match status" value="1"/>
</dbReference>
<dbReference type="InterPro" id="IPR025527">
    <property type="entry name" value="HUWE1/Rev1_UBM"/>
</dbReference>
<gene>
    <name evidence="14 16" type="ORF">P152DRAFT_482087</name>
</gene>
<feature type="compositionally biased region" description="Acidic residues" evidence="12">
    <location>
        <begin position="2839"/>
        <end position="2858"/>
    </location>
</feature>
<dbReference type="InterPro" id="IPR000569">
    <property type="entry name" value="HECT_dom"/>
</dbReference>
<name>A0A6G1G3H5_9PEZI</name>
<feature type="compositionally biased region" description="Acidic residues" evidence="12">
    <location>
        <begin position="2506"/>
        <end position="2529"/>
    </location>
</feature>
<feature type="compositionally biased region" description="Polar residues" evidence="12">
    <location>
        <begin position="1491"/>
        <end position="1515"/>
    </location>
</feature>
<dbReference type="Gene3D" id="3.30.2160.10">
    <property type="entry name" value="Hect, E3 ligase catalytic domain"/>
    <property type="match status" value="1"/>
</dbReference>
<dbReference type="InterPro" id="IPR035983">
    <property type="entry name" value="Hect_E3_ubiquitin_ligase"/>
</dbReference>
<feature type="region of interest" description="Disordered" evidence="12">
    <location>
        <begin position="3260"/>
        <end position="3355"/>
    </location>
</feature>
<feature type="compositionally biased region" description="Polar residues" evidence="12">
    <location>
        <begin position="80"/>
        <end position="89"/>
    </location>
</feature>
<feature type="compositionally biased region" description="Polar residues" evidence="12">
    <location>
        <begin position="3310"/>
        <end position="3328"/>
    </location>
</feature>
<feature type="compositionally biased region" description="Low complexity" evidence="12">
    <location>
        <begin position="2022"/>
        <end position="2033"/>
    </location>
</feature>
<dbReference type="InterPro" id="IPR010309">
    <property type="entry name" value="E3_Ub_ligase_DUF908"/>
</dbReference>
<feature type="compositionally biased region" description="Basic and acidic residues" evidence="12">
    <location>
        <begin position="1150"/>
        <end position="1162"/>
    </location>
</feature>
<dbReference type="FunFam" id="3.90.1750.10:FF:000003">
    <property type="entry name" value="E3 ubiquitin-protein ligase UPL1"/>
    <property type="match status" value="1"/>
</dbReference>
<evidence type="ECO:0000256" key="10">
    <source>
        <dbReference type="ARBA" id="ARBA00034494"/>
    </source>
</evidence>
<dbReference type="Pfam" id="PF06025">
    <property type="entry name" value="DUF913"/>
    <property type="match status" value="1"/>
</dbReference>
<feature type="region of interest" description="Disordered" evidence="12">
    <location>
        <begin position="2275"/>
        <end position="2306"/>
    </location>
</feature>
<comment type="similarity">
    <text evidence="10">Belongs to the UPL family. TOM1/PTR1 subfamily.</text>
</comment>
<keyword evidence="9" id="KW-0539">Nucleus</keyword>
<feature type="compositionally biased region" description="Basic and acidic residues" evidence="12">
    <location>
        <begin position="2951"/>
        <end position="2968"/>
    </location>
</feature>
<dbReference type="RefSeq" id="XP_033534234.1">
    <property type="nucleotide sequence ID" value="XM_033681864.1"/>
</dbReference>
<reference evidence="14 16" key="1">
    <citation type="submission" date="2020-01" db="EMBL/GenBank/DDBJ databases">
        <authorList>
            <consortium name="DOE Joint Genome Institute"/>
            <person name="Haridas S."/>
            <person name="Albert R."/>
            <person name="Binder M."/>
            <person name="Bloem J."/>
            <person name="Labutti K."/>
            <person name="Salamov A."/>
            <person name="Andreopoulos B."/>
            <person name="Baker S.E."/>
            <person name="Barry K."/>
            <person name="Bills G."/>
            <person name="Bluhm B.H."/>
            <person name="Cannon C."/>
            <person name="Castanera R."/>
            <person name="Culley D.E."/>
            <person name="Daum C."/>
            <person name="Ezra D."/>
            <person name="Gonzalez J.B."/>
            <person name="Henrissat B."/>
            <person name="Kuo A."/>
            <person name="Liang C."/>
            <person name="Lipzen A."/>
            <person name="Lutzoni F."/>
            <person name="Magnuson J."/>
            <person name="Mondo S."/>
            <person name="Nolan M."/>
            <person name="Ohm R."/>
            <person name="Pangilinan J."/>
            <person name="Park H.-J."/>
            <person name="Ramirez L."/>
            <person name="Alfaro M."/>
            <person name="Sun H."/>
            <person name="Tritt A."/>
            <person name="Yoshinaga Y."/>
            <person name="Zwiers L.-H."/>
            <person name="Turgeon B.G."/>
            <person name="Goodwin S.B."/>
            <person name="Spatafora J.W."/>
            <person name="Crous P.W."/>
            <person name="Grigoriev I.V."/>
        </authorList>
    </citation>
    <scope>NUCLEOTIDE SEQUENCE</scope>
    <source>
        <strain evidence="14 16">CBS 781.70</strain>
    </source>
</reference>
<feature type="compositionally biased region" description="Basic and acidic residues" evidence="12">
    <location>
        <begin position="1941"/>
        <end position="1952"/>
    </location>
</feature>
<feature type="region of interest" description="Disordered" evidence="12">
    <location>
        <begin position="1991"/>
        <end position="2042"/>
    </location>
</feature>
<feature type="compositionally biased region" description="Acidic residues" evidence="12">
    <location>
        <begin position="2393"/>
        <end position="2436"/>
    </location>
</feature>
<dbReference type="GO" id="GO:0006511">
    <property type="term" value="P:ubiquitin-dependent protein catabolic process"/>
    <property type="evidence" value="ECO:0007669"/>
    <property type="project" value="TreeGrafter"/>
</dbReference>
<feature type="compositionally biased region" description="Polar residues" evidence="12">
    <location>
        <begin position="2008"/>
        <end position="2020"/>
    </location>
</feature>
<dbReference type="Pfam" id="PF06012">
    <property type="entry name" value="DUF908"/>
    <property type="match status" value="1"/>
</dbReference>
<accession>A0A6G1G3H5</accession>
<reference evidence="16" key="3">
    <citation type="submission" date="2025-04" db="UniProtKB">
        <authorList>
            <consortium name="RefSeq"/>
        </authorList>
    </citation>
    <scope>IDENTIFICATION</scope>
    <source>
        <strain evidence="16">CBS 781.70</strain>
    </source>
</reference>
<feature type="region of interest" description="Disordered" evidence="12">
    <location>
        <begin position="2592"/>
        <end position="2627"/>
    </location>
</feature>
<reference evidence="16" key="2">
    <citation type="submission" date="2020-04" db="EMBL/GenBank/DDBJ databases">
        <authorList>
            <consortium name="NCBI Genome Project"/>
        </authorList>
    </citation>
    <scope>NUCLEOTIDE SEQUENCE</scope>
    <source>
        <strain evidence="16">CBS 781.70</strain>
    </source>
</reference>
<feature type="compositionally biased region" description="Low complexity" evidence="12">
    <location>
        <begin position="2366"/>
        <end position="2377"/>
    </location>
</feature>
<evidence type="ECO:0000256" key="9">
    <source>
        <dbReference type="ARBA" id="ARBA00023242"/>
    </source>
</evidence>
<evidence type="ECO:0000256" key="5">
    <source>
        <dbReference type="ARBA" id="ARBA00022448"/>
    </source>
</evidence>
<feature type="region of interest" description="Disordered" evidence="12">
    <location>
        <begin position="2336"/>
        <end position="2468"/>
    </location>
</feature>
<dbReference type="OrthoDB" id="8068875at2759"/>
<evidence type="ECO:0000256" key="6">
    <source>
        <dbReference type="ARBA" id="ARBA00022679"/>
    </source>
</evidence>
<dbReference type="InterPro" id="IPR050409">
    <property type="entry name" value="E3_ubiq-protein_ligase"/>
</dbReference>
<evidence type="ECO:0000313" key="14">
    <source>
        <dbReference type="EMBL" id="KAF1812603.1"/>
    </source>
</evidence>
<feature type="region of interest" description="Disordered" evidence="12">
    <location>
        <begin position="1480"/>
        <end position="1525"/>
    </location>
</feature>
<evidence type="ECO:0000256" key="8">
    <source>
        <dbReference type="ARBA" id="ARBA00022816"/>
    </source>
</evidence>
<feature type="region of interest" description="Disordered" evidence="12">
    <location>
        <begin position="268"/>
        <end position="307"/>
    </location>
</feature>
<evidence type="ECO:0000256" key="7">
    <source>
        <dbReference type="ARBA" id="ARBA00022786"/>
    </source>
</evidence>
<comment type="subcellular location">
    <subcellularLocation>
        <location evidence="2">Nucleus</location>
    </subcellularLocation>
</comment>
<dbReference type="GO" id="GO:0061630">
    <property type="term" value="F:ubiquitin protein ligase activity"/>
    <property type="evidence" value="ECO:0007669"/>
    <property type="project" value="UniProtKB-EC"/>
</dbReference>
<feature type="region of interest" description="Disordered" evidence="12">
    <location>
        <begin position="1110"/>
        <end position="1162"/>
    </location>
</feature>
<evidence type="ECO:0000313" key="15">
    <source>
        <dbReference type="Proteomes" id="UP000504638"/>
    </source>
</evidence>
<comment type="pathway">
    <text evidence="3">Protein modification; protein ubiquitination.</text>
</comment>
<organism evidence="14">
    <name type="scientific">Eremomyces bilateralis CBS 781.70</name>
    <dbReference type="NCBI Taxonomy" id="1392243"/>
    <lineage>
        <taxon>Eukaryota</taxon>
        <taxon>Fungi</taxon>
        <taxon>Dikarya</taxon>
        <taxon>Ascomycota</taxon>
        <taxon>Pezizomycotina</taxon>
        <taxon>Dothideomycetes</taxon>
        <taxon>Dothideomycetes incertae sedis</taxon>
        <taxon>Eremomycetales</taxon>
        <taxon>Eremomycetaceae</taxon>
        <taxon>Eremomyces</taxon>
    </lineage>
</organism>
<dbReference type="Proteomes" id="UP000504638">
    <property type="component" value="Unplaced"/>
</dbReference>
<feature type="compositionally biased region" description="Polar residues" evidence="12">
    <location>
        <begin position="227"/>
        <end position="239"/>
    </location>
</feature>
<feature type="compositionally biased region" description="Basic and acidic residues" evidence="12">
    <location>
        <begin position="3330"/>
        <end position="3349"/>
    </location>
</feature>
<feature type="region of interest" description="Disordered" evidence="12">
    <location>
        <begin position="2503"/>
        <end position="2529"/>
    </location>
</feature>
<feature type="compositionally biased region" description="Low complexity" evidence="12">
    <location>
        <begin position="2288"/>
        <end position="2297"/>
    </location>
</feature>
<dbReference type="Pfam" id="PF14377">
    <property type="entry name" value="UBM"/>
    <property type="match status" value="3"/>
</dbReference>
<dbReference type="SMART" id="SM00119">
    <property type="entry name" value="HECTc"/>
    <property type="match status" value="1"/>
</dbReference>
<feature type="active site" description="Glycyl thioester intermediate" evidence="11">
    <location>
        <position position="3958"/>
    </location>
</feature>
<protein>
    <recommendedName>
        <fullName evidence="4">HECT-type E3 ubiquitin transferase</fullName>
        <ecNumber evidence="4">2.3.2.26</ecNumber>
    </recommendedName>
</protein>
<feature type="region of interest" description="Disordered" evidence="12">
    <location>
        <begin position="1926"/>
        <end position="1961"/>
    </location>
</feature>
<evidence type="ECO:0000259" key="13">
    <source>
        <dbReference type="PROSITE" id="PS50237"/>
    </source>
</evidence>
<feature type="region of interest" description="Disordered" evidence="12">
    <location>
        <begin position="3043"/>
        <end position="3063"/>
    </location>
</feature>
<feature type="compositionally biased region" description="Polar residues" evidence="12">
    <location>
        <begin position="3274"/>
        <end position="3283"/>
    </location>
</feature>
<dbReference type="GO" id="GO:0000209">
    <property type="term" value="P:protein polyubiquitination"/>
    <property type="evidence" value="ECO:0007669"/>
    <property type="project" value="TreeGrafter"/>
</dbReference>
<dbReference type="CDD" id="cd00078">
    <property type="entry name" value="HECTc"/>
    <property type="match status" value="1"/>
</dbReference>
<dbReference type="Gene3D" id="3.30.2410.10">
    <property type="entry name" value="Hect, E3 ligase catalytic domain"/>
    <property type="match status" value="1"/>
</dbReference>